<dbReference type="InterPro" id="IPR043502">
    <property type="entry name" value="DNA/RNA_pol_sf"/>
</dbReference>
<dbReference type="GeneID" id="118348008"/>
<name>A0A6P9EBB7_JUGRE</name>
<dbReference type="InterPro" id="IPR021109">
    <property type="entry name" value="Peptidase_aspartic_dom_sf"/>
</dbReference>
<dbReference type="OrthoDB" id="2431547at2759"/>
<dbReference type="InParanoid" id="A0A6P9EBB7"/>
<proteinExistence type="predicted"/>
<dbReference type="PANTHER" id="PTHR15503:SF45">
    <property type="entry name" value="RNA-DIRECTED DNA POLYMERASE HOMOLOG"/>
    <property type="match status" value="1"/>
</dbReference>
<gene>
    <name evidence="2" type="primary">LOC118348008</name>
</gene>
<dbReference type="Proteomes" id="UP000235220">
    <property type="component" value="Chromosome 3"/>
</dbReference>
<sequence>MVCALFDSGASRSFICNRCVRRCELKAEPMSRKVLVAIPAGKALCPDRLSKAGGMFNLLACERICYMGEFVRLDLFMVTVEQVKKSLVNGDNVYLVMIRDVKEGPEGIQGIPVIEDFPQVFVDELLRLPLDREMKFVIELELAIVPVHNAPYWMAPSELIELKVQIEEILAKDFIRPSTSPWGAPVLFVKKKDETL</sequence>
<dbReference type="RefSeq" id="XP_035544626.1">
    <property type="nucleotide sequence ID" value="XM_035688733.1"/>
</dbReference>
<dbReference type="SUPFAM" id="SSF56672">
    <property type="entry name" value="DNA/RNA polymerases"/>
    <property type="match status" value="1"/>
</dbReference>
<evidence type="ECO:0000313" key="1">
    <source>
        <dbReference type="Proteomes" id="UP000235220"/>
    </source>
</evidence>
<reference evidence="2" key="1">
    <citation type="submission" date="2025-08" db="UniProtKB">
        <authorList>
            <consortium name="RefSeq"/>
        </authorList>
    </citation>
    <scope>IDENTIFICATION</scope>
    <source>
        <tissue evidence="2">Leaves</tissue>
    </source>
</reference>
<keyword evidence="1" id="KW-1185">Reference proteome</keyword>
<dbReference type="Pfam" id="PF08284">
    <property type="entry name" value="RVP_2"/>
    <property type="match status" value="1"/>
</dbReference>
<dbReference type="AlphaFoldDB" id="A0A6P9EBB7"/>
<dbReference type="KEGG" id="jre:118348008"/>
<dbReference type="Gene3D" id="2.40.70.10">
    <property type="entry name" value="Acid Proteases"/>
    <property type="match status" value="1"/>
</dbReference>
<protein>
    <submittedName>
        <fullName evidence="2">Uncharacterized protein LOC118348008</fullName>
    </submittedName>
</protein>
<evidence type="ECO:0000313" key="2">
    <source>
        <dbReference type="RefSeq" id="XP_035544626.1"/>
    </source>
</evidence>
<accession>A0A6P9EBB7</accession>
<dbReference type="Gene3D" id="3.10.10.10">
    <property type="entry name" value="HIV Type 1 Reverse Transcriptase, subunit A, domain 1"/>
    <property type="match status" value="1"/>
</dbReference>
<dbReference type="InterPro" id="IPR032567">
    <property type="entry name" value="RTL1-rel"/>
</dbReference>
<organism evidence="1 2">
    <name type="scientific">Juglans regia</name>
    <name type="common">English walnut</name>
    <dbReference type="NCBI Taxonomy" id="51240"/>
    <lineage>
        <taxon>Eukaryota</taxon>
        <taxon>Viridiplantae</taxon>
        <taxon>Streptophyta</taxon>
        <taxon>Embryophyta</taxon>
        <taxon>Tracheophyta</taxon>
        <taxon>Spermatophyta</taxon>
        <taxon>Magnoliopsida</taxon>
        <taxon>eudicotyledons</taxon>
        <taxon>Gunneridae</taxon>
        <taxon>Pentapetalae</taxon>
        <taxon>rosids</taxon>
        <taxon>fabids</taxon>
        <taxon>Fagales</taxon>
        <taxon>Juglandaceae</taxon>
        <taxon>Juglans</taxon>
    </lineage>
</organism>
<dbReference type="PANTHER" id="PTHR15503">
    <property type="entry name" value="LDOC1 RELATED"/>
    <property type="match status" value="1"/>
</dbReference>